<dbReference type="PANTHER" id="PTHR12553:SF49">
    <property type="entry name" value="ZINC PHOSPHODIESTERASE ELAC PROTEIN 2"/>
    <property type="match status" value="1"/>
</dbReference>
<dbReference type="SUPFAM" id="SSF56281">
    <property type="entry name" value="Metallo-hydrolase/oxidoreductase"/>
    <property type="match status" value="2"/>
</dbReference>
<dbReference type="InterPro" id="IPR047151">
    <property type="entry name" value="RNZ2-like"/>
</dbReference>
<dbReference type="GO" id="GO:0046872">
    <property type="term" value="F:metal ion binding"/>
    <property type="evidence" value="ECO:0007669"/>
    <property type="project" value="UniProtKB-KW"/>
</dbReference>
<evidence type="ECO:0000256" key="1">
    <source>
        <dbReference type="ARBA" id="ARBA00000402"/>
    </source>
</evidence>
<dbReference type="STRING" id="559304.G8Y8L4"/>
<dbReference type="Proteomes" id="UP000005222">
    <property type="component" value="Chromosome L"/>
</dbReference>
<dbReference type="GO" id="GO:0005739">
    <property type="term" value="C:mitochondrion"/>
    <property type="evidence" value="ECO:0007669"/>
    <property type="project" value="TreeGrafter"/>
</dbReference>
<evidence type="ECO:0000256" key="2">
    <source>
        <dbReference type="ARBA" id="ARBA00001947"/>
    </source>
</evidence>
<dbReference type="AlphaFoldDB" id="G8Y8L4"/>
<dbReference type="InterPro" id="IPR027794">
    <property type="entry name" value="tRNase_Z_dom"/>
</dbReference>
<proteinExistence type="inferred from homology"/>
<sequence length="875" mass="100314">MFDITTVAHKCNDLSHPLVMLTNREGQKYLFGKIPEGSQRVLNEYKIRMGKLKAIYLTGTVKSWSEIGGLPGLFLTISDSTKKSIDLFANSNKILSYVVATWRYFVFRKGVELNIVDTEDHRMIGDSNLIITPIRIQSDHSARNFDQNESNRIYGAIGKLVSLMFPMDVSKVNDPNPSSYKSDPSENDIQTHVKLPHPSKLEPTRAQKSISYMIRFLPIRGKFDPVKAKSLGVKPGVEYRKLTMGESVTNVDGNTVYPEQVIGESKSFKKLLILDIPDNAYLSNTVSNSVWFEKNTNSGPEDIGIVYHLLGDDIDFMSQDYLQFIQKFPSDCQHVISHSSLSNETLIFKTAAVNLIKLKCLQRNNFNLPIIDNYKPLDNLCGIDHVYKLQHLQKFNISTSGVEFVDDGISTDTWSSLYDEAVEPLNLSKISKQEILNDKPVSLELENGSLKDQVQIATLGTGSALPSIHRNVISTLVRIPYKDGHKTGYRSVLLDGGENTLGSLFKCFGHDNGQQLKQILQELSLIHLSHLHADHHLGIISIINKWFEVNRDPKRKLYVITPWQYDHFMREWYAFEGQKNELCDPSRIVYFNCEDFLKDKQPPYKQLSLEEFEKRFDKKDCESCISKETSSPVNVELINELYRELGLKYVKTVRAIHCYWSYSITLNFSLSENEDFKLSYSGDTRPNPKFGEVGAGSDLLIHESSLDQELIEEAISKKHSTMIEALTVAKRMNCNKVILTHFSTRYSNKANLLTGDKELEHLADELNKYLTKYGVFPNIFQEKNRNQHDMSYSDIDTCFAFDLMIIRLKDIHKQKFVYKDIIELFQDNDEDASSSEKREKELKKQREKRDAKRMQRLASKNNKKKRRVSSDEESV</sequence>
<dbReference type="CDD" id="cd07718">
    <property type="entry name" value="RNaseZ_ELAC1_ELAC2-C-term-like_MBL-fold"/>
    <property type="match status" value="1"/>
</dbReference>
<keyword evidence="8" id="KW-0255">Endonuclease</keyword>
<feature type="region of interest" description="Disordered" evidence="11">
    <location>
        <begin position="830"/>
        <end position="875"/>
    </location>
</feature>
<evidence type="ECO:0000313" key="13">
    <source>
        <dbReference type="EMBL" id="CCE83778.1"/>
    </source>
</evidence>
<dbReference type="FunCoup" id="G8Y8L4">
    <property type="interactions" value="2006"/>
</dbReference>
<evidence type="ECO:0000256" key="6">
    <source>
        <dbReference type="ARBA" id="ARBA00022722"/>
    </source>
</evidence>
<dbReference type="PANTHER" id="PTHR12553">
    <property type="entry name" value="ZINC PHOSPHODIESTERASE ELAC PROTEIN 2"/>
    <property type="match status" value="1"/>
</dbReference>
<name>G8Y8L4_PICSO</name>
<feature type="compositionally biased region" description="Basic and acidic residues" evidence="11">
    <location>
        <begin position="834"/>
        <end position="853"/>
    </location>
</feature>
<evidence type="ECO:0000256" key="3">
    <source>
        <dbReference type="ARBA" id="ARBA00007823"/>
    </source>
</evidence>
<feature type="domain" description="tRNase Z endonuclease" evidence="12">
    <location>
        <begin position="6"/>
        <end position="69"/>
    </location>
</feature>
<evidence type="ECO:0000256" key="8">
    <source>
        <dbReference type="ARBA" id="ARBA00022759"/>
    </source>
</evidence>
<dbReference type="EMBL" id="FO082049">
    <property type="protein sequence ID" value="CCE83778.1"/>
    <property type="molecule type" value="Genomic_DNA"/>
</dbReference>
<gene>
    <name evidence="13" type="primary">Piso0_004365</name>
    <name evidence="13" type="ORF">GNLVRS01_PISO0K15278g</name>
    <name evidence="14" type="ORF">GNLVRS01_PISO0L15279g</name>
</gene>
<evidence type="ECO:0000256" key="11">
    <source>
        <dbReference type="SAM" id="MobiDB-lite"/>
    </source>
</evidence>
<dbReference type="Proteomes" id="UP000005222">
    <property type="component" value="Chromosome K"/>
</dbReference>
<dbReference type="GO" id="GO:0042781">
    <property type="term" value="F:3'-tRNA processing endoribonuclease activity"/>
    <property type="evidence" value="ECO:0007669"/>
    <property type="project" value="UniProtKB-EC"/>
</dbReference>
<dbReference type="GO" id="GO:1990180">
    <property type="term" value="P:mitochondrial tRNA 3'-end processing"/>
    <property type="evidence" value="ECO:0007669"/>
    <property type="project" value="TreeGrafter"/>
</dbReference>
<evidence type="ECO:0000256" key="4">
    <source>
        <dbReference type="ARBA" id="ARBA00012477"/>
    </source>
</evidence>
<keyword evidence="9" id="KW-0378">Hydrolase</keyword>
<evidence type="ECO:0000259" key="12">
    <source>
        <dbReference type="Pfam" id="PF13691"/>
    </source>
</evidence>
<reference evidence="13" key="1">
    <citation type="submission" date="2011-10" db="EMBL/GenBank/DDBJ databases">
        <authorList>
            <person name="Genoscope - CEA"/>
        </authorList>
    </citation>
    <scope>NUCLEOTIDE SEQUENCE</scope>
</reference>
<evidence type="ECO:0000313" key="14">
    <source>
        <dbReference type="EMBL" id="CCE84809.1"/>
    </source>
</evidence>
<comment type="catalytic activity">
    <reaction evidence="1">
        <text>Endonucleolytic cleavage of RNA, removing extra 3' nucleotides from tRNA precursor, generating 3' termini of tRNAs. A 3'-hydroxy group is left at the tRNA terminus and a 5'-phosphoryl group is left at the trailer molecule.</text>
        <dbReference type="EC" id="3.1.26.11"/>
    </reaction>
</comment>
<dbReference type="Gene3D" id="3.60.15.10">
    <property type="entry name" value="Ribonuclease Z/Hydroxyacylglutathione hydrolase-like"/>
    <property type="match status" value="2"/>
</dbReference>
<dbReference type="Pfam" id="PF13691">
    <property type="entry name" value="Lactamase_B_4"/>
    <property type="match status" value="1"/>
</dbReference>
<keyword evidence="7" id="KW-0479">Metal-binding</keyword>
<evidence type="ECO:0000256" key="7">
    <source>
        <dbReference type="ARBA" id="ARBA00022723"/>
    </source>
</evidence>
<comment type="cofactor">
    <cofactor evidence="2">
        <name>Zn(2+)</name>
        <dbReference type="ChEBI" id="CHEBI:29105"/>
    </cofactor>
</comment>
<organism evidence="13 15">
    <name type="scientific">Pichia sorbitophila (strain ATCC MYA-4447 / BCRC 22081 / CBS 7064 / NBRC 10061 / NRRL Y-12695)</name>
    <name type="common">Hybrid yeast</name>
    <dbReference type="NCBI Taxonomy" id="559304"/>
    <lineage>
        <taxon>Eukaryota</taxon>
        <taxon>Fungi</taxon>
        <taxon>Dikarya</taxon>
        <taxon>Ascomycota</taxon>
        <taxon>Saccharomycotina</taxon>
        <taxon>Pichiomycetes</taxon>
        <taxon>Debaryomycetaceae</taxon>
        <taxon>Millerozyma</taxon>
    </lineage>
</organism>
<comment type="similarity">
    <text evidence="3">Belongs to the RNase Z family.</text>
</comment>
<dbReference type="OrthoDB" id="527344at2759"/>
<dbReference type="HOGENOM" id="CLU_006220_0_0_1"/>
<evidence type="ECO:0000313" key="15">
    <source>
        <dbReference type="Proteomes" id="UP000005222"/>
    </source>
</evidence>
<dbReference type="eggNOG" id="KOG2121">
    <property type="taxonomic scope" value="Eukaryota"/>
</dbReference>
<accession>G8Y8L4</accession>
<protein>
    <recommendedName>
        <fullName evidence="4">ribonuclease Z</fullName>
        <ecNumber evidence="4">3.1.26.11</ecNumber>
    </recommendedName>
</protein>
<evidence type="ECO:0000256" key="9">
    <source>
        <dbReference type="ARBA" id="ARBA00022801"/>
    </source>
</evidence>
<evidence type="ECO:0000256" key="5">
    <source>
        <dbReference type="ARBA" id="ARBA00022694"/>
    </source>
</evidence>
<dbReference type="EC" id="3.1.26.11" evidence="4"/>
<keyword evidence="15" id="KW-1185">Reference proteome</keyword>
<reference evidence="15" key="2">
    <citation type="journal article" date="2012" name="G3 (Bethesda)">
        <title>Pichia sorbitophila, an interspecies yeast hybrid reveals early steps of genome resolution following polyploidization.</title>
        <authorList>
            <person name="Leh Louis V."/>
            <person name="Despons L."/>
            <person name="Friedrich A."/>
            <person name="Martin T."/>
            <person name="Durrens P."/>
            <person name="Casaregola S."/>
            <person name="Neuveglise C."/>
            <person name="Fairhead C."/>
            <person name="Marck C."/>
            <person name="Cruz J.A."/>
            <person name="Straub M.L."/>
            <person name="Kugler V."/>
            <person name="Sacerdot C."/>
            <person name="Uzunov Z."/>
            <person name="Thierry A."/>
            <person name="Weiss S."/>
            <person name="Bleykasten C."/>
            <person name="De Montigny J."/>
            <person name="Jacques N."/>
            <person name="Jung P."/>
            <person name="Lemaire M."/>
            <person name="Mallet S."/>
            <person name="Morel G."/>
            <person name="Richard G.F."/>
            <person name="Sarkar A."/>
            <person name="Savel G."/>
            <person name="Schacherer J."/>
            <person name="Seret M.L."/>
            <person name="Talla E."/>
            <person name="Samson G."/>
            <person name="Jubin C."/>
            <person name="Poulain J."/>
            <person name="Vacherie B."/>
            <person name="Barbe V."/>
            <person name="Pelletier E."/>
            <person name="Sherman D.J."/>
            <person name="Westhof E."/>
            <person name="Weissenbach J."/>
            <person name="Baret P.V."/>
            <person name="Wincker P."/>
            <person name="Gaillardin C."/>
            <person name="Dujon B."/>
            <person name="Souciet J.L."/>
        </authorList>
    </citation>
    <scope>NUCLEOTIDE SEQUENCE [LARGE SCALE GENOMIC DNA]</scope>
    <source>
        <strain evidence="15">ATCC MYA-4447 / BCRC 22081 / CBS 7064 / NBRC 10061 / NRRL Y-12695</strain>
    </source>
</reference>
<dbReference type="InParanoid" id="G8Y8L4"/>
<keyword evidence="5" id="KW-0819">tRNA processing</keyword>
<dbReference type="InterPro" id="IPR036866">
    <property type="entry name" value="RibonucZ/Hydroxyglut_hydro"/>
</dbReference>
<keyword evidence="10" id="KW-0862">Zinc</keyword>
<evidence type="ECO:0000256" key="10">
    <source>
        <dbReference type="ARBA" id="ARBA00022833"/>
    </source>
</evidence>
<dbReference type="EMBL" id="FO082048">
    <property type="protein sequence ID" value="CCE84809.1"/>
    <property type="molecule type" value="Genomic_DNA"/>
</dbReference>
<keyword evidence="6" id="KW-0540">Nuclease</keyword>